<name>A0ABP1QPU0_9HEXA</name>
<gene>
    <name evidence="4" type="ORF">ODALV1_LOCUS12456</name>
</gene>
<reference evidence="4 5" key="1">
    <citation type="submission" date="2024-08" db="EMBL/GenBank/DDBJ databases">
        <authorList>
            <person name="Cucini C."/>
            <person name="Frati F."/>
        </authorList>
    </citation>
    <scope>NUCLEOTIDE SEQUENCE [LARGE SCALE GENOMIC DNA]</scope>
</reference>
<keyword evidence="1" id="KW-0175">Coiled coil</keyword>
<organism evidence="4 5">
    <name type="scientific">Orchesella dallaii</name>
    <dbReference type="NCBI Taxonomy" id="48710"/>
    <lineage>
        <taxon>Eukaryota</taxon>
        <taxon>Metazoa</taxon>
        <taxon>Ecdysozoa</taxon>
        <taxon>Arthropoda</taxon>
        <taxon>Hexapoda</taxon>
        <taxon>Collembola</taxon>
        <taxon>Entomobryomorpha</taxon>
        <taxon>Entomobryoidea</taxon>
        <taxon>Orchesellidae</taxon>
        <taxon>Orchesellinae</taxon>
        <taxon>Orchesella</taxon>
    </lineage>
</organism>
<dbReference type="EMBL" id="CAXLJM020000038">
    <property type="protein sequence ID" value="CAL8106754.1"/>
    <property type="molecule type" value="Genomic_DNA"/>
</dbReference>
<feature type="region of interest" description="Disordered" evidence="2">
    <location>
        <begin position="36"/>
        <end position="57"/>
    </location>
</feature>
<evidence type="ECO:0000313" key="5">
    <source>
        <dbReference type="Proteomes" id="UP001642540"/>
    </source>
</evidence>
<evidence type="ECO:0000256" key="2">
    <source>
        <dbReference type="SAM" id="MobiDB-lite"/>
    </source>
</evidence>
<feature type="signal peptide" evidence="3">
    <location>
        <begin position="1"/>
        <end position="24"/>
    </location>
</feature>
<keyword evidence="5" id="KW-1185">Reference proteome</keyword>
<feature type="chain" id="PRO_5046023883" evidence="3">
    <location>
        <begin position="25"/>
        <end position="426"/>
    </location>
</feature>
<comment type="caution">
    <text evidence="4">The sequence shown here is derived from an EMBL/GenBank/DDBJ whole genome shotgun (WGS) entry which is preliminary data.</text>
</comment>
<evidence type="ECO:0000256" key="1">
    <source>
        <dbReference type="SAM" id="Coils"/>
    </source>
</evidence>
<protein>
    <submittedName>
        <fullName evidence="4">Uncharacterized protein</fullName>
    </submittedName>
</protein>
<sequence length="426" mass="47728">MKLFIGFIIIALALLCVLLSLVNAEISEATAIINRSSSNDSDSMQTTQQPHVTTNKPETSTFVLAEELNATETPNEDIAHLVAANVALASRMAILENRLRTLEQLLVSVNHDVHFHHPTVEIQFVDMQVVQWENALENGLRNVAIPFQAGFSIGAISSWEFSLDNENDAVTANLLLLEERYNRGAIFAGFTAFVLDNTGNVYSEAYAAPVNLLDGSSRTLHLPNIISLDEIRNSSNGLMEGGVFRIRFRLELLGVGHKLYSGVTVPSEPPPKDVQTVVFDVEDILSKINQHYNSTGGSNHGNRDDKPLAFTRFILKHESWYLTTHWAAELHKGDDDGISLHVILEHCGRSQLYASFHVEVWELQDKKLIQAQGTPINNFVRDRMIIDSLLRIPQLQETYDDESPPLQFKLQFTIYGTNARYYTDVI</sequence>
<keyword evidence="3" id="KW-0732">Signal</keyword>
<dbReference type="Proteomes" id="UP001642540">
    <property type="component" value="Unassembled WGS sequence"/>
</dbReference>
<accession>A0ABP1QPU0</accession>
<evidence type="ECO:0000313" key="4">
    <source>
        <dbReference type="EMBL" id="CAL8106754.1"/>
    </source>
</evidence>
<feature type="coiled-coil region" evidence="1">
    <location>
        <begin position="85"/>
        <end position="112"/>
    </location>
</feature>
<feature type="compositionally biased region" description="Polar residues" evidence="2">
    <location>
        <begin position="44"/>
        <end position="57"/>
    </location>
</feature>
<proteinExistence type="predicted"/>
<evidence type="ECO:0000256" key="3">
    <source>
        <dbReference type="SAM" id="SignalP"/>
    </source>
</evidence>